<organism evidence="8 9">
    <name type="scientific">Aphidius gifuensis</name>
    <name type="common">Parasitoid wasp</name>
    <dbReference type="NCBI Taxonomy" id="684658"/>
    <lineage>
        <taxon>Eukaryota</taxon>
        <taxon>Metazoa</taxon>
        <taxon>Ecdysozoa</taxon>
        <taxon>Arthropoda</taxon>
        <taxon>Hexapoda</taxon>
        <taxon>Insecta</taxon>
        <taxon>Pterygota</taxon>
        <taxon>Neoptera</taxon>
        <taxon>Endopterygota</taxon>
        <taxon>Hymenoptera</taxon>
        <taxon>Apocrita</taxon>
        <taxon>Ichneumonoidea</taxon>
        <taxon>Braconidae</taxon>
        <taxon>Aphidiinae</taxon>
        <taxon>Aphidius</taxon>
    </lineage>
</organism>
<dbReference type="SUPFAM" id="SSF52374">
    <property type="entry name" value="Nucleotidylyl transferase"/>
    <property type="match status" value="1"/>
</dbReference>
<feature type="domain" description="Glutamyl/glutaminyl-tRNA synthetase class Ib catalytic" evidence="7">
    <location>
        <begin position="49"/>
        <end position="100"/>
    </location>
</feature>
<keyword evidence="9" id="KW-1185">Reference proteome</keyword>
<keyword evidence="2 6" id="KW-0547">Nucleotide-binding</keyword>
<dbReference type="Gene3D" id="3.40.50.620">
    <property type="entry name" value="HUPs"/>
    <property type="match status" value="1"/>
</dbReference>
<protein>
    <recommendedName>
        <fullName evidence="7">Glutamyl/glutaminyl-tRNA synthetase class Ib catalytic domain-containing protein</fullName>
    </recommendedName>
</protein>
<dbReference type="Gene3D" id="3.90.800.10">
    <property type="entry name" value="Glutamyl-tRNA Synthetase, Domain 3"/>
    <property type="match status" value="1"/>
</dbReference>
<dbReference type="GO" id="GO:0017101">
    <property type="term" value="C:aminoacyl-tRNA synthetase multienzyme complex"/>
    <property type="evidence" value="ECO:0007669"/>
    <property type="project" value="TreeGrafter"/>
</dbReference>
<accession>A0A835CNM0</accession>
<name>A0A835CNM0_APHGI</name>
<dbReference type="GO" id="GO:0004819">
    <property type="term" value="F:glutamine-tRNA ligase activity"/>
    <property type="evidence" value="ECO:0007669"/>
    <property type="project" value="TreeGrafter"/>
</dbReference>
<dbReference type="Pfam" id="PF00749">
    <property type="entry name" value="tRNA-synt_1c"/>
    <property type="match status" value="2"/>
</dbReference>
<evidence type="ECO:0000256" key="6">
    <source>
        <dbReference type="RuleBase" id="RU363037"/>
    </source>
</evidence>
<dbReference type="Proteomes" id="UP000639338">
    <property type="component" value="Unassembled WGS sequence"/>
</dbReference>
<dbReference type="InterPro" id="IPR050132">
    <property type="entry name" value="Gln/Glu-tRNA_Ligase"/>
</dbReference>
<proteinExistence type="inferred from homology"/>
<evidence type="ECO:0000256" key="4">
    <source>
        <dbReference type="ARBA" id="ARBA00022917"/>
    </source>
</evidence>
<evidence type="ECO:0000313" key="8">
    <source>
        <dbReference type="EMBL" id="KAF7988263.1"/>
    </source>
</evidence>
<dbReference type="GO" id="GO:0006425">
    <property type="term" value="P:glutaminyl-tRNA aminoacylation"/>
    <property type="evidence" value="ECO:0007669"/>
    <property type="project" value="TreeGrafter"/>
</dbReference>
<keyword evidence="1 6" id="KW-0436">Ligase</keyword>
<evidence type="ECO:0000256" key="3">
    <source>
        <dbReference type="ARBA" id="ARBA00022840"/>
    </source>
</evidence>
<dbReference type="GO" id="GO:0005829">
    <property type="term" value="C:cytosol"/>
    <property type="evidence" value="ECO:0007669"/>
    <property type="project" value="TreeGrafter"/>
</dbReference>
<comment type="similarity">
    <text evidence="6">Belongs to the class-I aminoacyl-tRNA synthetase family.</text>
</comment>
<comment type="caution">
    <text evidence="8">The sequence shown here is derived from an EMBL/GenBank/DDBJ whole genome shotgun (WGS) entry which is preliminary data.</text>
</comment>
<dbReference type="EMBL" id="JACMRX010000006">
    <property type="protein sequence ID" value="KAF7988263.1"/>
    <property type="molecule type" value="Genomic_DNA"/>
</dbReference>
<dbReference type="PANTHER" id="PTHR43097">
    <property type="entry name" value="GLUTAMINE-TRNA LIGASE"/>
    <property type="match status" value="1"/>
</dbReference>
<dbReference type="AlphaFoldDB" id="A0A835CNM0"/>
<evidence type="ECO:0000256" key="2">
    <source>
        <dbReference type="ARBA" id="ARBA00022741"/>
    </source>
</evidence>
<reference evidence="8 9" key="1">
    <citation type="submission" date="2020-08" db="EMBL/GenBank/DDBJ databases">
        <title>Aphidius gifuensis genome sequencing and assembly.</title>
        <authorList>
            <person name="Du Z."/>
        </authorList>
    </citation>
    <scope>NUCLEOTIDE SEQUENCE [LARGE SCALE GENOMIC DNA]</scope>
    <source>
        <strain evidence="8">YNYX2018</strain>
        <tissue evidence="8">Adults</tissue>
    </source>
</reference>
<dbReference type="InterPro" id="IPR001412">
    <property type="entry name" value="aa-tRNA-synth_I_CS"/>
</dbReference>
<evidence type="ECO:0000313" key="9">
    <source>
        <dbReference type="Proteomes" id="UP000639338"/>
    </source>
</evidence>
<dbReference type="InterPro" id="IPR020058">
    <property type="entry name" value="Glu/Gln-tRNA-synth_Ib_cat-dom"/>
</dbReference>
<dbReference type="PANTHER" id="PTHR43097:SF4">
    <property type="entry name" value="GLUTAMINE--TRNA LIGASE"/>
    <property type="match status" value="1"/>
</dbReference>
<keyword evidence="5 6" id="KW-0030">Aminoacyl-tRNA synthetase</keyword>
<evidence type="ECO:0000256" key="1">
    <source>
        <dbReference type="ARBA" id="ARBA00022598"/>
    </source>
</evidence>
<dbReference type="OrthoDB" id="10250478at2759"/>
<sequence>MNEYMKSVSFYKPATRGLVRTRFPPEPNGILHIGHAKAININFGYASVNGHAYVCHQKSEEMKGFNPPSPWRNKPISESFELFKDMKNGMLDEGESTLRI</sequence>
<gene>
    <name evidence="8" type="ORF">HCN44_007795</name>
</gene>
<keyword evidence="4 6" id="KW-0648">Protein biosynthesis</keyword>
<keyword evidence="3 6" id="KW-0067">ATP-binding</keyword>
<feature type="domain" description="Glutamyl/glutaminyl-tRNA synthetase class Ib catalytic" evidence="7">
    <location>
        <begin position="19"/>
        <end position="48"/>
    </location>
</feature>
<dbReference type="GO" id="GO:0005524">
    <property type="term" value="F:ATP binding"/>
    <property type="evidence" value="ECO:0007669"/>
    <property type="project" value="UniProtKB-KW"/>
</dbReference>
<dbReference type="InterPro" id="IPR014729">
    <property type="entry name" value="Rossmann-like_a/b/a_fold"/>
</dbReference>
<dbReference type="PROSITE" id="PS00178">
    <property type="entry name" value="AA_TRNA_LIGASE_I"/>
    <property type="match status" value="1"/>
</dbReference>
<evidence type="ECO:0000259" key="7">
    <source>
        <dbReference type="Pfam" id="PF00749"/>
    </source>
</evidence>
<evidence type="ECO:0000256" key="5">
    <source>
        <dbReference type="ARBA" id="ARBA00023146"/>
    </source>
</evidence>